<gene>
    <name evidence="1" type="ORF">GpartN1_g2434.t1</name>
</gene>
<proteinExistence type="predicted"/>
<name>A0A9C7UP97_9RHOD</name>
<organism evidence="1 2">
    <name type="scientific">Galdieria partita</name>
    <dbReference type="NCBI Taxonomy" id="83374"/>
    <lineage>
        <taxon>Eukaryota</taxon>
        <taxon>Rhodophyta</taxon>
        <taxon>Bangiophyceae</taxon>
        <taxon>Galdieriales</taxon>
        <taxon>Galdieriaceae</taxon>
        <taxon>Galdieria</taxon>
    </lineage>
</organism>
<keyword evidence="2" id="KW-1185">Reference proteome</keyword>
<sequence>MNQPKVSQYIRARKRDEFSSSSIYKGEGDYESAVKCRIQQNQQLLVSLGFDKPICDQLYNVHRKNHTRSHNVKRTKDTKVLVPSRKSKRLAGEVPTENIEPLKVSERGLKDDIAHSEETQDNETYHYSPSVDSYVPENISTPYTLKSIKTTVYHLGKHVGVEDPLAFQFLSHDSCKFKHPYPIGYRATKREFGRIWLMGIERLENASPMFFIQPLEEHQEEELLQGKQIPKSEKAYTGYAPTWPWTQACLKSKSPGRRISGPLYFGFSDPLNVCKVMSLEGGHELLTRYQEHLSKESCKRTQKTLSTHTSQNTEE</sequence>
<reference evidence="1" key="1">
    <citation type="journal article" date="2022" name="Proc. Natl. Acad. Sci. U.S.A.">
        <title>Life cycle and functional genomics of the unicellular red alga Galdieria for elucidating algal and plant evolution and industrial use.</title>
        <authorList>
            <person name="Hirooka S."/>
            <person name="Itabashi T."/>
            <person name="Ichinose T.M."/>
            <person name="Onuma R."/>
            <person name="Fujiwara T."/>
            <person name="Yamashita S."/>
            <person name="Jong L.W."/>
            <person name="Tomita R."/>
            <person name="Iwane A.H."/>
            <person name="Miyagishima S.Y."/>
        </authorList>
    </citation>
    <scope>NUCLEOTIDE SEQUENCE</scope>
    <source>
        <strain evidence="1">NBRC 102759</strain>
    </source>
</reference>
<dbReference type="EMBL" id="BQMJ01000017">
    <property type="protein sequence ID" value="GJQ10643.1"/>
    <property type="molecule type" value="Genomic_DNA"/>
</dbReference>
<protein>
    <submittedName>
        <fullName evidence="1">Uncharacterized protein</fullName>
    </submittedName>
</protein>
<evidence type="ECO:0000313" key="1">
    <source>
        <dbReference type="EMBL" id="GJQ10643.1"/>
    </source>
</evidence>
<accession>A0A9C7UP97</accession>
<dbReference type="AlphaFoldDB" id="A0A9C7UP97"/>
<dbReference type="Proteomes" id="UP001061958">
    <property type="component" value="Unassembled WGS sequence"/>
</dbReference>
<reference evidence="1" key="2">
    <citation type="submission" date="2022-01" db="EMBL/GenBank/DDBJ databases">
        <authorList>
            <person name="Hirooka S."/>
            <person name="Miyagishima S.Y."/>
        </authorList>
    </citation>
    <scope>NUCLEOTIDE SEQUENCE</scope>
    <source>
        <strain evidence="1">NBRC 102759</strain>
    </source>
</reference>
<dbReference type="OrthoDB" id="1928087at2759"/>
<evidence type="ECO:0000313" key="2">
    <source>
        <dbReference type="Proteomes" id="UP001061958"/>
    </source>
</evidence>
<comment type="caution">
    <text evidence="1">The sequence shown here is derived from an EMBL/GenBank/DDBJ whole genome shotgun (WGS) entry which is preliminary data.</text>
</comment>